<evidence type="ECO:0000313" key="2">
    <source>
        <dbReference type="Proteomes" id="UP000789920"/>
    </source>
</evidence>
<proteinExistence type="predicted"/>
<name>A0ACA9M876_9GLOM</name>
<protein>
    <submittedName>
        <fullName evidence="1">27565_t:CDS:1</fullName>
    </submittedName>
</protein>
<sequence>KIKKLIEAWKLNHGLCLAGNKFIQSRNPIFDNDGELKIEAYKDVPLVYVASKDPTSPLIIDADKKKSSWKELQELQDANEKSVENILGAEINEKPNDNILGVGISEKSNNNILEEDVCILFPIAEVTYSSKYLKDFNNETNDYTEYGQFFANKLLVGGKLVLKNFANAKPKQHEHLKSHLVWAFDASCSNKENPIEGATIYDFPIIETTNEDKIKTPKDLARWMKRLYEDNAAEIISYKEVVPLIEKLEDKSIRFKRLVPGITHKHKEFTLKDWTNDTPSTNLLTWINKFNFHYGVLVDQFRISFAKKCAINFIQGPIVTKRNNSSYLQTIRPKTYIEETLLGHDVISKLDPIPFVSIAESTTSQISNIKYFFVRQEFVKISLETDYIKASSDFEQAVKDALDNIKPYQKLQQVFNNFFHKQ</sequence>
<keyword evidence="2" id="KW-1185">Reference proteome</keyword>
<dbReference type="Proteomes" id="UP000789920">
    <property type="component" value="Unassembled WGS sequence"/>
</dbReference>
<evidence type="ECO:0000313" key="1">
    <source>
        <dbReference type="EMBL" id="CAG8566370.1"/>
    </source>
</evidence>
<organism evidence="1 2">
    <name type="scientific">Racocetra persica</name>
    <dbReference type="NCBI Taxonomy" id="160502"/>
    <lineage>
        <taxon>Eukaryota</taxon>
        <taxon>Fungi</taxon>
        <taxon>Fungi incertae sedis</taxon>
        <taxon>Mucoromycota</taxon>
        <taxon>Glomeromycotina</taxon>
        <taxon>Glomeromycetes</taxon>
        <taxon>Diversisporales</taxon>
        <taxon>Gigasporaceae</taxon>
        <taxon>Racocetra</taxon>
    </lineage>
</organism>
<comment type="caution">
    <text evidence="1">The sequence shown here is derived from an EMBL/GenBank/DDBJ whole genome shotgun (WGS) entry which is preliminary data.</text>
</comment>
<feature type="non-terminal residue" evidence="1">
    <location>
        <position position="1"/>
    </location>
</feature>
<dbReference type="EMBL" id="CAJVQC010006391">
    <property type="protein sequence ID" value="CAG8566370.1"/>
    <property type="molecule type" value="Genomic_DNA"/>
</dbReference>
<reference evidence="1" key="1">
    <citation type="submission" date="2021-06" db="EMBL/GenBank/DDBJ databases">
        <authorList>
            <person name="Kallberg Y."/>
            <person name="Tangrot J."/>
            <person name="Rosling A."/>
        </authorList>
    </citation>
    <scope>NUCLEOTIDE SEQUENCE</scope>
    <source>
        <strain evidence="1">MA461A</strain>
    </source>
</reference>
<gene>
    <name evidence="1" type="ORF">RPERSI_LOCUS4571</name>
</gene>
<accession>A0ACA9M876</accession>